<comment type="subcellular location">
    <subcellularLocation>
        <location evidence="5">Cell membrane</location>
        <topology evidence="5">Multi-pass membrane protein</topology>
    </subcellularLocation>
    <subcellularLocation>
        <location evidence="1">Membrane</location>
        <topology evidence="1">Multi-pass membrane protein</topology>
    </subcellularLocation>
</comment>
<dbReference type="AlphaFoldDB" id="A0AAE3JDM7"/>
<evidence type="ECO:0000256" key="3">
    <source>
        <dbReference type="ARBA" id="ARBA00022989"/>
    </source>
</evidence>
<dbReference type="Gene3D" id="1.10.3720.10">
    <property type="entry name" value="MetI-like"/>
    <property type="match status" value="1"/>
</dbReference>
<dbReference type="EMBL" id="JAJEQN010000063">
    <property type="protein sequence ID" value="MCC2223014.1"/>
    <property type="molecule type" value="Genomic_DNA"/>
</dbReference>
<organism evidence="7 8">
    <name type="scientific">Anthropogastromicrobium aceti</name>
    <dbReference type="NCBI Taxonomy" id="2981768"/>
    <lineage>
        <taxon>Bacteria</taxon>
        <taxon>Bacillati</taxon>
        <taxon>Bacillota</taxon>
        <taxon>Clostridia</taxon>
        <taxon>Lachnospirales</taxon>
        <taxon>Lachnospiraceae</taxon>
        <taxon>Anthropogastromicrobium</taxon>
    </lineage>
</organism>
<feature type="transmembrane region" description="Helical" evidence="5">
    <location>
        <begin position="136"/>
        <end position="156"/>
    </location>
</feature>
<feature type="domain" description="ABC transmembrane type-1" evidence="6">
    <location>
        <begin position="96"/>
        <end position="312"/>
    </location>
</feature>
<gene>
    <name evidence="7" type="ORF">LKD48_15535</name>
</gene>
<feature type="transmembrane region" description="Helical" evidence="5">
    <location>
        <begin position="26"/>
        <end position="46"/>
    </location>
</feature>
<keyword evidence="3 5" id="KW-1133">Transmembrane helix</keyword>
<evidence type="ECO:0000256" key="4">
    <source>
        <dbReference type="ARBA" id="ARBA00023136"/>
    </source>
</evidence>
<feature type="transmembrane region" description="Helical" evidence="5">
    <location>
        <begin position="100"/>
        <end position="124"/>
    </location>
</feature>
<dbReference type="Pfam" id="PF00528">
    <property type="entry name" value="BPD_transp_1"/>
    <property type="match status" value="1"/>
</dbReference>
<keyword evidence="5" id="KW-0813">Transport</keyword>
<dbReference type="GO" id="GO:0055085">
    <property type="term" value="P:transmembrane transport"/>
    <property type="evidence" value="ECO:0007669"/>
    <property type="project" value="InterPro"/>
</dbReference>
<keyword evidence="8" id="KW-1185">Reference proteome</keyword>
<sequence length="325" mass="36725">MGKKNNTSAYQHKKTPLITDMKRHKWLYLMVLPGVIWMIIFCYLPMGGLVMAFQNYKLRIRGHSGIFSSFIYSEFVGLDNFKEFFTSKTVSFWSLFRNTLSISLLSLALFFPAPIILSLMLNELRCMPFKRISQTLVYIPHFVSLVIVASLTQQLFNSNDGAVYQLMEMFMGDGAPKILTDPKYFNQLIVGQSIWKETGYGTIIFLAALSGVDMQLYEAARVDGAGRWRLMWHITLPAIRGTVVIMLIMKCGSILNTGFEQIYLMKNDLNASRAQVFDTYIYERGIVSGQYSVSAAAGLFKSIVSLILVLSANKIAKLCGESGFY</sequence>
<evidence type="ECO:0000256" key="2">
    <source>
        <dbReference type="ARBA" id="ARBA00022692"/>
    </source>
</evidence>
<dbReference type="RefSeq" id="WP_066560723.1">
    <property type="nucleotide sequence ID" value="NZ_JAJEQN010000063.1"/>
</dbReference>
<dbReference type="InterPro" id="IPR000515">
    <property type="entry name" value="MetI-like"/>
</dbReference>
<dbReference type="InterPro" id="IPR035906">
    <property type="entry name" value="MetI-like_sf"/>
</dbReference>
<dbReference type="Proteomes" id="UP001198200">
    <property type="component" value="Unassembled WGS sequence"/>
</dbReference>
<dbReference type="PANTHER" id="PTHR43496">
    <property type="entry name" value="PROTEIN LPLB"/>
    <property type="match status" value="1"/>
</dbReference>
<keyword evidence="2 5" id="KW-0812">Transmembrane</keyword>
<dbReference type="PANTHER" id="PTHR43496:SF1">
    <property type="entry name" value="POLYGALACTURONAN_RHAMNOGALACTURONAN TRANSPORT SYSTEM PERMEASE PROTEIN YTEP"/>
    <property type="match status" value="1"/>
</dbReference>
<evidence type="ECO:0000256" key="1">
    <source>
        <dbReference type="ARBA" id="ARBA00004141"/>
    </source>
</evidence>
<dbReference type="CDD" id="cd06261">
    <property type="entry name" value="TM_PBP2"/>
    <property type="match status" value="1"/>
</dbReference>
<dbReference type="PROSITE" id="PS50928">
    <property type="entry name" value="ABC_TM1"/>
    <property type="match status" value="1"/>
</dbReference>
<reference evidence="7 8" key="1">
    <citation type="submission" date="2021-10" db="EMBL/GenBank/DDBJ databases">
        <title>Anaerobic single-cell dispensing facilitates the cultivation of human gut bacteria.</title>
        <authorList>
            <person name="Afrizal A."/>
        </authorList>
    </citation>
    <scope>NUCLEOTIDE SEQUENCE [LARGE SCALE GENOMIC DNA]</scope>
    <source>
        <strain evidence="7 8">CLA-AA-H224</strain>
    </source>
</reference>
<evidence type="ECO:0000313" key="8">
    <source>
        <dbReference type="Proteomes" id="UP001198200"/>
    </source>
</evidence>
<evidence type="ECO:0000259" key="6">
    <source>
        <dbReference type="PROSITE" id="PS50928"/>
    </source>
</evidence>
<evidence type="ECO:0000313" key="7">
    <source>
        <dbReference type="EMBL" id="MCC2223014.1"/>
    </source>
</evidence>
<dbReference type="SUPFAM" id="SSF161098">
    <property type="entry name" value="MetI-like"/>
    <property type="match status" value="1"/>
</dbReference>
<name>A0AAE3JDM7_9FIRM</name>
<dbReference type="GO" id="GO:0005886">
    <property type="term" value="C:plasma membrane"/>
    <property type="evidence" value="ECO:0007669"/>
    <property type="project" value="UniProtKB-SubCell"/>
</dbReference>
<protein>
    <submittedName>
        <fullName evidence="7">ABC transporter permease subunit</fullName>
    </submittedName>
</protein>
<accession>A0AAE3JDM7</accession>
<evidence type="ECO:0000256" key="5">
    <source>
        <dbReference type="RuleBase" id="RU363032"/>
    </source>
</evidence>
<proteinExistence type="inferred from homology"/>
<comment type="similarity">
    <text evidence="5">Belongs to the binding-protein-dependent transport system permease family.</text>
</comment>
<keyword evidence="4 5" id="KW-0472">Membrane</keyword>
<comment type="caution">
    <text evidence="7">The sequence shown here is derived from an EMBL/GenBank/DDBJ whole genome shotgun (WGS) entry which is preliminary data.</text>
</comment>